<dbReference type="PANTHER" id="PTHR30195">
    <property type="entry name" value="TYPE I SITE-SPECIFIC DEOXYRIBONUCLEASE PROTEIN SUBUNIT M AND R"/>
    <property type="match status" value="1"/>
</dbReference>
<dbReference type="Gene3D" id="3.40.50.300">
    <property type="entry name" value="P-loop containing nucleotide triphosphate hydrolases"/>
    <property type="match status" value="2"/>
</dbReference>
<comment type="function">
    <text evidence="10">Subunit R is required for both nuclease and ATPase activities, but not for modification.</text>
</comment>
<dbReference type="STRING" id="314285.KT71_13994"/>
<dbReference type="AlphaFoldDB" id="A4AEB8"/>
<keyword evidence="7 10" id="KW-0378">Hydrolase</keyword>
<dbReference type="EC" id="3.1.21.3" evidence="10"/>
<dbReference type="InterPro" id="IPR027417">
    <property type="entry name" value="P-loop_NTPase"/>
</dbReference>
<dbReference type="SMART" id="SM00487">
    <property type="entry name" value="DEXDc"/>
    <property type="match status" value="1"/>
</dbReference>
<dbReference type="GO" id="GO:0009307">
    <property type="term" value="P:DNA restriction-modification system"/>
    <property type="evidence" value="ECO:0007669"/>
    <property type="project" value="UniProtKB-KW"/>
</dbReference>
<evidence type="ECO:0000256" key="10">
    <source>
        <dbReference type="RuleBase" id="RU364115"/>
    </source>
</evidence>
<evidence type="ECO:0000256" key="7">
    <source>
        <dbReference type="ARBA" id="ARBA00022801"/>
    </source>
</evidence>
<dbReference type="RefSeq" id="WP_023659647.1">
    <property type="nucleotide sequence ID" value="NZ_CM002299.1"/>
</dbReference>
<keyword evidence="6" id="KW-0255">Endonuclease</keyword>
<dbReference type="PROSITE" id="PS51192">
    <property type="entry name" value="HELICASE_ATP_BIND_1"/>
    <property type="match status" value="1"/>
</dbReference>
<comment type="caution">
    <text evidence="12">The sequence shown here is derived from an EMBL/GenBank/DDBJ whole genome shotgun (WGS) entry which is preliminary data.</text>
</comment>
<dbReference type="HOGENOM" id="CLU_482263_0_0_6"/>
<dbReference type="NCBIfam" id="TIGR00348">
    <property type="entry name" value="hsdR"/>
    <property type="match status" value="1"/>
</dbReference>
<dbReference type="InterPro" id="IPR007409">
    <property type="entry name" value="Restrct_endonuc_type1_HsdR_N"/>
</dbReference>
<gene>
    <name evidence="12" type="ORF">KT71_13994</name>
</gene>
<dbReference type="PANTHER" id="PTHR30195:SF15">
    <property type="entry name" value="TYPE I RESTRICTION ENZYME HINDI ENDONUCLEASE SUBUNIT"/>
    <property type="match status" value="1"/>
</dbReference>
<comment type="subunit">
    <text evidence="10">The type I restriction/modification system is composed of three polypeptides R, M and S.</text>
</comment>
<keyword evidence="8 10" id="KW-0067">ATP-binding</keyword>
<evidence type="ECO:0000256" key="6">
    <source>
        <dbReference type="ARBA" id="ARBA00022759"/>
    </source>
</evidence>
<dbReference type="Pfam" id="PF04313">
    <property type="entry name" value="HSDR_N"/>
    <property type="match status" value="1"/>
</dbReference>
<dbReference type="InterPro" id="IPR014001">
    <property type="entry name" value="Helicase_ATP-bd"/>
</dbReference>
<organism evidence="12 13">
    <name type="scientific">Congregibacter litoralis KT71</name>
    <dbReference type="NCBI Taxonomy" id="314285"/>
    <lineage>
        <taxon>Bacteria</taxon>
        <taxon>Pseudomonadati</taxon>
        <taxon>Pseudomonadota</taxon>
        <taxon>Gammaproteobacteria</taxon>
        <taxon>Cellvibrionales</taxon>
        <taxon>Halieaceae</taxon>
        <taxon>Congregibacter</taxon>
    </lineage>
</organism>
<dbReference type="InterPro" id="IPR040980">
    <property type="entry name" value="SWI2_SNF2"/>
</dbReference>
<dbReference type="InterPro" id="IPR004473">
    <property type="entry name" value="Restrct_endonuc_typeI_HsdR"/>
</dbReference>
<comment type="similarity">
    <text evidence="2 10">Belongs to the HsdR family.</text>
</comment>
<name>A4AEB8_9GAMM</name>
<sequence length="580" mass="65339">MTFNEANTVEAFIRDLLCGGVTHHTAVGPGLARRSGQISGLGWHYLSYENLPRQPQEALVEDYLSEALIRLNPTIAAQPDRVDDVLYRLRAIIMGVRSDGLVKANEEFAAWLTGEKSMPFGENGEHVTIKLIDFDDLEQNHYVVTQQYTFRAGKTEKRPDLILLINGMPLVLIEAKTPVRSSQSWLDGALQVHDDYERNVPELFVPNAFSIATEGKEYRYGSIRMPVEFWGPWRLEDEESLPSMGGVEKAVISMLRPQVILDLLANFSSYATHKGKQRIKIIARYQQYEGTNKLVERVVGGRTKKGLIWHFQGSGKSLLMLFASRKLRLHPALKNPTVMIVVDRIDLDSQISGTFYANDAANLVKADSRENLRDLLGKDVRKIIITTIHKFGEADGVLNDRDNIVVLVDEAHRTQEGDLGRKMRDALPNAFLFGLTGTPINRADKNTFYAFGADEDANGYMSRYGFEDSIRDGATKELHFEPRLVDLHVDQEQIDEEFGALTAHLTDEERDQLGKHAAKMAILLKSPDRVQAVCADIAQHFQEKVSPNGFGAQVVTFDRESCLLYKRRLTNISRQRPLTS</sequence>
<evidence type="ECO:0000256" key="2">
    <source>
        <dbReference type="ARBA" id="ARBA00008598"/>
    </source>
</evidence>
<evidence type="ECO:0000313" key="13">
    <source>
        <dbReference type="Proteomes" id="UP000019205"/>
    </source>
</evidence>
<dbReference type="EMBL" id="AAOA02000001">
    <property type="protein sequence ID" value="EAQ95651.2"/>
    <property type="molecule type" value="Genomic_DNA"/>
</dbReference>
<dbReference type="CDD" id="cd18030">
    <property type="entry name" value="DEXHc_RE_I_HsdR"/>
    <property type="match status" value="1"/>
</dbReference>
<reference evidence="12 13" key="1">
    <citation type="journal article" date="2007" name="Proc. Natl. Acad. Sci. U.S.A.">
        <title>Characterization of a marine gammaproteobacterium capable of aerobic anoxygenic photosynthesis.</title>
        <authorList>
            <person name="Fuchs B.M."/>
            <person name="Spring S."/>
            <person name="Teeling H."/>
            <person name="Quast C."/>
            <person name="Wulf J."/>
            <person name="Schattenhofer M."/>
            <person name="Yan S."/>
            <person name="Ferriera S."/>
            <person name="Johnson J."/>
            <person name="Glockner F.O."/>
            <person name="Amann R."/>
        </authorList>
    </citation>
    <scope>NUCLEOTIDE SEQUENCE [LARGE SCALE GENOMIC DNA]</scope>
    <source>
        <strain evidence="12">KT71</strain>
    </source>
</reference>
<keyword evidence="5 10" id="KW-0680">Restriction system</keyword>
<evidence type="ECO:0000256" key="8">
    <source>
        <dbReference type="ARBA" id="ARBA00022840"/>
    </source>
</evidence>
<keyword evidence="4 10" id="KW-0547">Nucleotide-binding</keyword>
<dbReference type="GO" id="GO:0009035">
    <property type="term" value="F:type I site-specific deoxyribonuclease activity"/>
    <property type="evidence" value="ECO:0007669"/>
    <property type="project" value="UniProtKB-EC"/>
</dbReference>
<evidence type="ECO:0000256" key="3">
    <source>
        <dbReference type="ARBA" id="ARBA00022722"/>
    </source>
</evidence>
<dbReference type="eggNOG" id="COG0610">
    <property type="taxonomic scope" value="Bacteria"/>
</dbReference>
<dbReference type="Proteomes" id="UP000019205">
    <property type="component" value="Chromosome"/>
</dbReference>
<keyword evidence="3" id="KW-0540">Nuclease</keyword>
<evidence type="ECO:0000256" key="1">
    <source>
        <dbReference type="ARBA" id="ARBA00000851"/>
    </source>
</evidence>
<feature type="domain" description="Helicase ATP-binding" evidence="11">
    <location>
        <begin position="297"/>
        <end position="457"/>
    </location>
</feature>
<dbReference type="CDD" id="cd22332">
    <property type="entry name" value="HsdR_N"/>
    <property type="match status" value="1"/>
</dbReference>
<comment type="catalytic activity">
    <reaction evidence="1 10">
        <text>Endonucleolytic cleavage of DNA to give random double-stranded fragments with terminal 5'-phosphates, ATP is simultaneously hydrolyzed.</text>
        <dbReference type="EC" id="3.1.21.3"/>
    </reaction>
</comment>
<dbReference type="GO" id="GO:0005524">
    <property type="term" value="F:ATP binding"/>
    <property type="evidence" value="ECO:0007669"/>
    <property type="project" value="UniProtKB-KW"/>
</dbReference>
<evidence type="ECO:0000256" key="9">
    <source>
        <dbReference type="ARBA" id="ARBA00023125"/>
    </source>
</evidence>
<dbReference type="GO" id="GO:0003677">
    <property type="term" value="F:DNA binding"/>
    <property type="evidence" value="ECO:0007669"/>
    <property type="project" value="UniProtKB-KW"/>
</dbReference>
<dbReference type="InterPro" id="IPR051268">
    <property type="entry name" value="Type-I_R_enzyme_R_subunit"/>
</dbReference>
<dbReference type="Pfam" id="PF18766">
    <property type="entry name" value="SWI2_SNF2"/>
    <property type="match status" value="1"/>
</dbReference>
<evidence type="ECO:0000256" key="5">
    <source>
        <dbReference type="ARBA" id="ARBA00022747"/>
    </source>
</evidence>
<evidence type="ECO:0000259" key="11">
    <source>
        <dbReference type="PROSITE" id="PS51192"/>
    </source>
</evidence>
<protein>
    <recommendedName>
        <fullName evidence="10">Type I restriction enzyme endonuclease subunit</fullName>
        <shortName evidence="10">R protein</shortName>
        <ecNumber evidence="10">3.1.21.3</ecNumber>
    </recommendedName>
</protein>
<accession>A4AEB8</accession>
<proteinExistence type="inferred from homology"/>
<evidence type="ECO:0000256" key="4">
    <source>
        <dbReference type="ARBA" id="ARBA00022741"/>
    </source>
</evidence>
<keyword evidence="9 10" id="KW-0238">DNA-binding</keyword>
<keyword evidence="13" id="KW-1185">Reference proteome</keyword>
<dbReference type="SUPFAM" id="SSF52540">
    <property type="entry name" value="P-loop containing nucleoside triphosphate hydrolases"/>
    <property type="match status" value="1"/>
</dbReference>
<reference evidence="12 13" key="2">
    <citation type="journal article" date="2009" name="PLoS ONE">
        <title>The photosynthetic apparatus and its regulation in the aerobic gammaproteobacterium Congregibacter litoralis gen. nov., sp. nov.</title>
        <authorList>
            <person name="Spring S."/>
            <person name="Lunsdorf H."/>
            <person name="Fuchs B.M."/>
            <person name="Tindall B.J."/>
        </authorList>
    </citation>
    <scope>NUCLEOTIDE SEQUENCE [LARGE SCALE GENOMIC DNA]</scope>
    <source>
        <strain evidence="12">KT71</strain>
    </source>
</reference>
<dbReference type="Gene3D" id="3.90.1570.50">
    <property type="match status" value="1"/>
</dbReference>
<evidence type="ECO:0000313" key="12">
    <source>
        <dbReference type="EMBL" id="EAQ95651.2"/>
    </source>
</evidence>